<dbReference type="OrthoDB" id="208454at1386"/>
<keyword evidence="2" id="KW-1185">Reference proteome</keyword>
<organism evidence="1 2">
    <name type="scientific">Robertmurraya kyonggiensis</name>
    <dbReference type="NCBI Taxonomy" id="1037680"/>
    <lineage>
        <taxon>Bacteria</taxon>
        <taxon>Bacillati</taxon>
        <taxon>Bacillota</taxon>
        <taxon>Bacilli</taxon>
        <taxon>Bacillales</taxon>
        <taxon>Bacillaceae</taxon>
        <taxon>Robertmurraya</taxon>
    </lineage>
</organism>
<accession>A0A4U1D1R1</accession>
<name>A0A4U1D1R1_9BACI</name>
<protein>
    <submittedName>
        <fullName evidence="1">Uncharacterized protein</fullName>
    </submittedName>
</protein>
<dbReference type="RefSeq" id="WP_136832608.1">
    <property type="nucleotide sequence ID" value="NZ_SWBM01000004.1"/>
</dbReference>
<dbReference type="Proteomes" id="UP000307756">
    <property type="component" value="Unassembled WGS sequence"/>
</dbReference>
<dbReference type="EMBL" id="SWBM01000004">
    <property type="protein sequence ID" value="TKC15673.1"/>
    <property type="molecule type" value="Genomic_DNA"/>
</dbReference>
<gene>
    <name evidence="1" type="ORF">FA727_16230</name>
</gene>
<evidence type="ECO:0000313" key="2">
    <source>
        <dbReference type="Proteomes" id="UP000307756"/>
    </source>
</evidence>
<dbReference type="AlphaFoldDB" id="A0A4U1D1R1"/>
<comment type="caution">
    <text evidence="1">The sequence shown here is derived from an EMBL/GenBank/DDBJ whole genome shotgun (WGS) entry which is preliminary data.</text>
</comment>
<sequence length="94" mass="10639">MKKILVFDENGDYTKDKIVNDDYIPLENEVLVEIDKPLSFYSPKLVNGEVVEGKLQADIEAEELLKSLEPSEDEVKQAELQIAILNTMMEVGLL</sequence>
<reference evidence="1 2" key="1">
    <citation type="journal article" date="2011" name="J. Microbiol.">
        <title>Bacillus kyonggiensis sp. nov., isolated from soil of a lettuce field.</title>
        <authorList>
            <person name="Dong K."/>
            <person name="Lee S."/>
        </authorList>
    </citation>
    <scope>NUCLEOTIDE SEQUENCE [LARGE SCALE GENOMIC DNA]</scope>
    <source>
        <strain evidence="1 2">NB22</strain>
    </source>
</reference>
<evidence type="ECO:0000313" key="1">
    <source>
        <dbReference type="EMBL" id="TKC15673.1"/>
    </source>
</evidence>
<proteinExistence type="predicted"/>